<dbReference type="InterPro" id="IPR017508">
    <property type="entry name" value="HipA_N1"/>
</dbReference>
<proteinExistence type="predicted"/>
<evidence type="ECO:0000259" key="1">
    <source>
        <dbReference type="Pfam" id="PF13657"/>
    </source>
</evidence>
<dbReference type="RefSeq" id="WP_155312573.1">
    <property type="nucleotide sequence ID" value="NZ_AP021879.1"/>
</dbReference>
<dbReference type="AlphaFoldDB" id="A0A5K8AG86"/>
<organism evidence="2 3">
    <name type="scientific">Desulfosarcina ovata subsp. ovata</name>
    <dbReference type="NCBI Taxonomy" id="2752305"/>
    <lineage>
        <taxon>Bacteria</taxon>
        <taxon>Pseudomonadati</taxon>
        <taxon>Thermodesulfobacteriota</taxon>
        <taxon>Desulfobacteria</taxon>
        <taxon>Desulfobacterales</taxon>
        <taxon>Desulfosarcinaceae</taxon>
        <taxon>Desulfosarcina</taxon>
    </lineage>
</organism>
<dbReference type="NCBIfam" id="TIGR03071">
    <property type="entry name" value="couple_hipA"/>
    <property type="match status" value="1"/>
</dbReference>
<evidence type="ECO:0000313" key="2">
    <source>
        <dbReference type="EMBL" id="BBO91703.1"/>
    </source>
</evidence>
<evidence type="ECO:0000313" key="3">
    <source>
        <dbReference type="Proteomes" id="UP000422108"/>
    </source>
</evidence>
<keyword evidence="3" id="KW-1185">Reference proteome</keyword>
<gene>
    <name evidence="2" type="ORF">DSCOOX_48830</name>
</gene>
<reference evidence="2 3" key="1">
    <citation type="submission" date="2019-11" db="EMBL/GenBank/DDBJ databases">
        <title>Comparative genomics of hydrocarbon-degrading Desulfosarcina strains.</title>
        <authorList>
            <person name="Watanabe M."/>
            <person name="Kojima H."/>
            <person name="Fukui M."/>
        </authorList>
    </citation>
    <scope>NUCLEOTIDE SEQUENCE [LARGE SCALE GENOMIC DNA]</scope>
    <source>
        <strain evidence="3">oXyS1</strain>
    </source>
</reference>
<protein>
    <submittedName>
        <fullName evidence="2">Toxin HipA</fullName>
    </submittedName>
</protein>
<dbReference type="Proteomes" id="UP000422108">
    <property type="component" value="Chromosome"/>
</dbReference>
<accession>A0A5K8AG86</accession>
<name>A0A5K8AG86_9BACT</name>
<dbReference type="Pfam" id="PF13657">
    <property type="entry name" value="Couple_hipA"/>
    <property type="match status" value="1"/>
</dbReference>
<dbReference type="EMBL" id="AP021879">
    <property type="protein sequence ID" value="BBO91703.1"/>
    <property type="molecule type" value="Genomic_DNA"/>
</dbReference>
<sequence length="103" mass="11546">MRKADVFMHDVRAGVLEELSPRTTFRFTYDPAYNGPPVSLTAAVRPEPYTYETFPPFLEGLLPEGYNLEALLRAMKIDRQDLLSQLLAVGGDMVGAVTVREIE</sequence>
<feature type="domain" description="HipA N-terminal subdomain 1" evidence="1">
    <location>
        <begin position="4"/>
        <end position="99"/>
    </location>
</feature>